<gene>
    <name evidence="8" type="ordered locus">Thal_0956</name>
</gene>
<evidence type="ECO:0000256" key="1">
    <source>
        <dbReference type="ARBA" id="ARBA00004117"/>
    </source>
</evidence>
<keyword evidence="3 4" id="KW-0975">Bacterial flagellum</keyword>
<feature type="domain" description="Flagellar basal-body/hook protein C-terminal" evidence="6">
    <location>
        <begin position="195"/>
        <end position="238"/>
    </location>
</feature>
<proteinExistence type="inferred from homology"/>
<dbReference type="Pfam" id="PF00460">
    <property type="entry name" value="Flg_bb_rod"/>
    <property type="match status" value="1"/>
</dbReference>
<dbReference type="KEGG" id="tal:Thal_0956"/>
<dbReference type="Pfam" id="PF22692">
    <property type="entry name" value="LlgE_F_G_D1"/>
    <property type="match status" value="1"/>
</dbReference>
<evidence type="ECO:0000256" key="3">
    <source>
        <dbReference type="ARBA" id="ARBA00023143"/>
    </source>
</evidence>
<dbReference type="Proteomes" id="UP000002043">
    <property type="component" value="Chromosome"/>
</dbReference>
<dbReference type="InterPro" id="IPR037925">
    <property type="entry name" value="FlgE/F/G-like"/>
</dbReference>
<dbReference type="OrthoDB" id="9804559at2"/>
<dbReference type="PANTHER" id="PTHR30435">
    <property type="entry name" value="FLAGELLAR PROTEIN"/>
    <property type="match status" value="1"/>
</dbReference>
<dbReference type="InterPro" id="IPR053967">
    <property type="entry name" value="LlgE_F_G-like_D1"/>
</dbReference>
<comment type="similarity">
    <text evidence="2 4">Belongs to the flagella basal body rod proteins family.</text>
</comment>
<dbReference type="RefSeq" id="WP_012991994.1">
    <property type="nucleotide sequence ID" value="NC_013894.1"/>
</dbReference>
<reference evidence="9" key="1">
    <citation type="journal article" date="2010" name="Stand. Genomic Sci.">
        <title>Complete genome sequence of Thermocrinis albus type strain (HI 11/12T).</title>
        <authorList>
            <person name="Wirth R."/>
            <person name="Sikorski J."/>
            <person name="Brambilla E."/>
            <person name="Misra M."/>
            <person name="Lapidus A."/>
            <person name="Copeland A."/>
            <person name="Nolan M."/>
            <person name="Lucas S."/>
            <person name="Chen F."/>
            <person name="Tice H."/>
            <person name="Cheng J.F."/>
            <person name="Han C."/>
            <person name="Detter J.C."/>
            <person name="Tapia R."/>
            <person name="Bruce D."/>
            <person name="Goodwin L."/>
            <person name="Pitluck S."/>
            <person name="Pati A."/>
            <person name="Anderson I."/>
            <person name="Ivanova N."/>
            <person name="Mavromatis K."/>
            <person name="Mikhailova N."/>
            <person name="Chen A."/>
            <person name="Palaniappan K."/>
            <person name="Bilek Y."/>
            <person name="Hader T."/>
            <person name="Land M."/>
            <person name="Hauser L."/>
            <person name="Chang Y.J."/>
            <person name="Jeffries C.D."/>
            <person name="Tindall B.J."/>
            <person name="Rohde M."/>
            <person name="Goker M."/>
            <person name="Bristow J."/>
            <person name="Eisen J.A."/>
            <person name="Markowitz V."/>
            <person name="Hugenholtz P."/>
            <person name="Kyrpides N.C."/>
            <person name="Klenk H.P."/>
        </authorList>
    </citation>
    <scope>NUCLEOTIDE SEQUENCE [LARGE SCALE GENOMIC DNA]</scope>
    <source>
        <strain evidence="9">DSM 14484 / JCM 11386 / HI 11/12</strain>
    </source>
</reference>
<evidence type="ECO:0000259" key="5">
    <source>
        <dbReference type="Pfam" id="PF00460"/>
    </source>
</evidence>
<accession>D3SLF8</accession>
<evidence type="ECO:0000313" key="9">
    <source>
        <dbReference type="Proteomes" id="UP000002043"/>
    </source>
</evidence>
<dbReference type="EMBL" id="CP001931">
    <property type="protein sequence ID" value="ADC89588.1"/>
    <property type="molecule type" value="Genomic_DNA"/>
</dbReference>
<dbReference type="GO" id="GO:0009425">
    <property type="term" value="C:bacterial-type flagellum basal body"/>
    <property type="evidence" value="ECO:0007669"/>
    <property type="project" value="UniProtKB-SubCell"/>
</dbReference>
<sequence>MALDYQPMYVLASGMMLSQRKLEVITNNMANVSTPSFKRDVMLASVWQAPTPLSVPSVDPRLPQNNFLYPVVGGIYTDLRQGGLRHTGNSTDLAIDGDGFFAVSSGNEVLYTRKGNFRLDKDGYLVNELGMRILTDNGSPVRVDGDLRITEDGSIFSGGLFYGRLGIYRLEGPQKIGSDLFRGRATPSERFKVLQGFLEDANVNPIEELVKLIEAHRAHEIYTNLIRSLDQLQEKITNQTV</sequence>
<dbReference type="HOGENOM" id="CLU_013687_0_0_0"/>
<protein>
    <submittedName>
        <fullName evidence="8">Fagellar hook-basal body protein</fullName>
    </submittedName>
</protein>
<evidence type="ECO:0000259" key="7">
    <source>
        <dbReference type="Pfam" id="PF22692"/>
    </source>
</evidence>
<feature type="domain" description="Flagellar hook protein FlgE/F/G-like D1" evidence="7">
    <location>
        <begin position="94"/>
        <end position="155"/>
    </location>
</feature>
<dbReference type="InterPro" id="IPR010930">
    <property type="entry name" value="Flg_bb/hook_C_dom"/>
</dbReference>
<dbReference type="eggNOG" id="COG4786">
    <property type="taxonomic scope" value="Bacteria"/>
</dbReference>
<dbReference type="AlphaFoldDB" id="D3SLF8"/>
<evidence type="ECO:0000313" key="8">
    <source>
        <dbReference type="EMBL" id="ADC89588.1"/>
    </source>
</evidence>
<dbReference type="InterPro" id="IPR019776">
    <property type="entry name" value="Flagellar_basal_body_rod_CS"/>
</dbReference>
<dbReference type="NCBIfam" id="TIGR03506">
    <property type="entry name" value="FlgEFG_subfam"/>
    <property type="match status" value="1"/>
</dbReference>
<dbReference type="PANTHER" id="PTHR30435:SF19">
    <property type="entry name" value="FLAGELLAR BASAL-BODY ROD PROTEIN FLGG"/>
    <property type="match status" value="1"/>
</dbReference>
<feature type="domain" description="Flagellar basal body rod protein N-terminal" evidence="5">
    <location>
        <begin position="8"/>
        <end position="38"/>
    </location>
</feature>
<dbReference type="GO" id="GO:0071978">
    <property type="term" value="P:bacterial-type flagellum-dependent swarming motility"/>
    <property type="evidence" value="ECO:0007669"/>
    <property type="project" value="TreeGrafter"/>
</dbReference>
<name>D3SLF8_THEAH</name>
<organism evidence="8 9">
    <name type="scientific">Thermocrinis albus (strain DSM 14484 / JCM 11386 / HI 11/12)</name>
    <dbReference type="NCBI Taxonomy" id="638303"/>
    <lineage>
        <taxon>Bacteria</taxon>
        <taxon>Pseudomonadati</taxon>
        <taxon>Aquificota</taxon>
        <taxon>Aquificia</taxon>
        <taxon>Aquificales</taxon>
        <taxon>Aquificaceae</taxon>
        <taxon>Thermocrinis</taxon>
    </lineage>
</organism>
<dbReference type="SUPFAM" id="SSF117143">
    <property type="entry name" value="Flagellar hook protein flgE"/>
    <property type="match status" value="1"/>
</dbReference>
<evidence type="ECO:0000259" key="6">
    <source>
        <dbReference type="Pfam" id="PF06429"/>
    </source>
</evidence>
<dbReference type="InterPro" id="IPR001444">
    <property type="entry name" value="Flag_bb_rod_N"/>
</dbReference>
<dbReference type="PROSITE" id="PS00588">
    <property type="entry name" value="FLAGELLA_BB_ROD"/>
    <property type="match status" value="1"/>
</dbReference>
<dbReference type="Pfam" id="PF06429">
    <property type="entry name" value="Flg_bbr_C"/>
    <property type="match status" value="1"/>
</dbReference>
<evidence type="ECO:0000256" key="2">
    <source>
        <dbReference type="ARBA" id="ARBA00009677"/>
    </source>
</evidence>
<keyword evidence="9" id="KW-1185">Reference proteome</keyword>
<evidence type="ECO:0000256" key="4">
    <source>
        <dbReference type="RuleBase" id="RU362116"/>
    </source>
</evidence>
<comment type="subcellular location">
    <subcellularLocation>
        <location evidence="1 4">Bacterial flagellum basal body</location>
    </subcellularLocation>
</comment>
<dbReference type="InterPro" id="IPR020013">
    <property type="entry name" value="Flagellar_FlgE/F/G"/>
</dbReference>
<dbReference type="STRING" id="638303.Thal_0956"/>